<organism evidence="1 2">
    <name type="scientific">Aspergillus ellipticus CBS 707.79</name>
    <dbReference type="NCBI Taxonomy" id="1448320"/>
    <lineage>
        <taxon>Eukaryota</taxon>
        <taxon>Fungi</taxon>
        <taxon>Dikarya</taxon>
        <taxon>Ascomycota</taxon>
        <taxon>Pezizomycotina</taxon>
        <taxon>Eurotiomycetes</taxon>
        <taxon>Eurotiomycetidae</taxon>
        <taxon>Eurotiales</taxon>
        <taxon>Aspergillaceae</taxon>
        <taxon>Aspergillus</taxon>
        <taxon>Aspergillus subgen. Circumdati</taxon>
    </lineage>
</organism>
<dbReference type="AlphaFoldDB" id="A0A319DHE9"/>
<dbReference type="VEuPathDB" id="FungiDB:BO71DRAFT_159898"/>
<proteinExistence type="predicted"/>
<dbReference type="EMBL" id="KZ825833">
    <property type="protein sequence ID" value="PYH96779.1"/>
    <property type="molecule type" value="Genomic_DNA"/>
</dbReference>
<gene>
    <name evidence="1" type="ORF">BO71DRAFT_159898</name>
</gene>
<sequence>MRPALLRLLKRPSALSVLDSLISMPIGVDQLDLGRTTRCIGCLSESSRRPGNVPLAELRHTRGSGRSSPSTKRAFSFRVYNIRSPCQQATTGTEGSNLPKDSGLNLQSRSLALQPETLEYESDIGHEDEIGTRLVDSPAHRNDLALWAELLHYRQRHYGDNGTLEIWDGLTVRVDGVELPVDGEMADFFWQSFVDMGFKRDVLMNEVVNYAFKLWNKTGKRWDKLYEAIVGGYIERGMARPAVAWHKKLQHPHLACPNDILRVFRPDVAAQQRGRVAGSAKAGRIPRLRAFRGICRVTEGHQIYAPVMSTLVRGGYLENLRPMHIFLIEKHDHPLTFSDLKPLLECAEEFEPRFYQELYDYASQQFPTEIGETQESKSTVQDEVEEITPGGQQHMKDDFCARVFATDALDFETILSGLKMFGVPAIGPQSLREMALRAHGSQDILHKLQELDRAGISIGDSTFARLLRKLATENRDIVLSDLLHSDEHPDALEDSCVQESLLLSYYLSRDWRLYNMTLAILSELSKEGPDLLNIHFRKHLAAGEWDLASKIADTMILRSETPSRASIDSMVQIVLTPRKPGAGPVQGQGRSEIAEVTFMFRILQRIIPLGASVDPELWKEMIKRFGLMNRWDELRTCCLWLARHNSPTWKQANSALEIIASSATPRPADAGLLLRQGEALLQAIFSNRMQSAIVNWGFQMRVSSKWGDDSPAGVDGENLVPWVRGLVLLRELEQYGVQLSTSSISDACRYRLTVLFGQSRPSNRDKNRMLREENPYSADQVVRDINRAWGEPSLFGGQEYTDFYGLVNRRTSKMSVRRTGRTLWRRRSLKGAAFMNSG</sequence>
<name>A0A319DHE9_9EURO</name>
<protein>
    <submittedName>
        <fullName evidence="1">Uncharacterized protein</fullName>
    </submittedName>
</protein>
<evidence type="ECO:0000313" key="2">
    <source>
        <dbReference type="Proteomes" id="UP000247810"/>
    </source>
</evidence>
<evidence type="ECO:0000313" key="1">
    <source>
        <dbReference type="EMBL" id="PYH96779.1"/>
    </source>
</evidence>
<keyword evidence="2" id="KW-1185">Reference proteome</keyword>
<accession>A0A319DHE9</accession>
<reference evidence="1 2" key="1">
    <citation type="submission" date="2018-02" db="EMBL/GenBank/DDBJ databases">
        <title>The genomes of Aspergillus section Nigri reveals drivers in fungal speciation.</title>
        <authorList>
            <consortium name="DOE Joint Genome Institute"/>
            <person name="Vesth T.C."/>
            <person name="Nybo J."/>
            <person name="Theobald S."/>
            <person name="Brandl J."/>
            <person name="Frisvad J.C."/>
            <person name="Nielsen K.F."/>
            <person name="Lyhne E.K."/>
            <person name="Kogle M.E."/>
            <person name="Kuo A."/>
            <person name="Riley R."/>
            <person name="Clum A."/>
            <person name="Nolan M."/>
            <person name="Lipzen A."/>
            <person name="Salamov A."/>
            <person name="Henrissat B."/>
            <person name="Wiebenga A."/>
            <person name="De vries R.P."/>
            <person name="Grigoriev I.V."/>
            <person name="Mortensen U.H."/>
            <person name="Andersen M.R."/>
            <person name="Baker S.E."/>
        </authorList>
    </citation>
    <scope>NUCLEOTIDE SEQUENCE [LARGE SCALE GENOMIC DNA]</scope>
    <source>
        <strain evidence="1 2">CBS 707.79</strain>
    </source>
</reference>
<dbReference type="Proteomes" id="UP000247810">
    <property type="component" value="Unassembled WGS sequence"/>
</dbReference>
<dbReference type="OrthoDB" id="5366531at2759"/>
<dbReference type="STRING" id="1448320.A0A319DHE9"/>